<dbReference type="AlphaFoldDB" id="A0AAD9DWF2"/>
<evidence type="ECO:0000313" key="3">
    <source>
        <dbReference type="Proteomes" id="UP001239994"/>
    </source>
</evidence>
<reference evidence="2" key="1">
    <citation type="submission" date="2023-03" db="EMBL/GenBank/DDBJ databases">
        <title>Electrophorus voltai genome.</title>
        <authorList>
            <person name="Bian C."/>
        </authorList>
    </citation>
    <scope>NUCLEOTIDE SEQUENCE</scope>
    <source>
        <strain evidence="2">CB-2022</strain>
        <tissue evidence="2">Muscle</tissue>
    </source>
</reference>
<sequence length="157" mass="17458">MESPSSADRRQAWAHSSRYWLTLEDSEPRGPCAAISDPSAHLSLQDEVFTDGCSTGKIETWLQGCGNEANQENLSHLTVDCFSEWSPRGVQSSSSHIPIHCTAESLLKTGNSFEDDLSLGAEGRERKRLPDLNREKSLLLGWVGSFTIFLALVWHRL</sequence>
<keyword evidence="3" id="KW-1185">Reference proteome</keyword>
<accession>A0AAD9DWF2</accession>
<gene>
    <name evidence="2" type="ORF">P4O66_001183</name>
</gene>
<keyword evidence="1" id="KW-1133">Transmembrane helix</keyword>
<dbReference type="EMBL" id="JAROKS010000015">
    <property type="protein sequence ID" value="KAK1795693.1"/>
    <property type="molecule type" value="Genomic_DNA"/>
</dbReference>
<organism evidence="2 3">
    <name type="scientific">Electrophorus voltai</name>
    <dbReference type="NCBI Taxonomy" id="2609070"/>
    <lineage>
        <taxon>Eukaryota</taxon>
        <taxon>Metazoa</taxon>
        <taxon>Chordata</taxon>
        <taxon>Craniata</taxon>
        <taxon>Vertebrata</taxon>
        <taxon>Euteleostomi</taxon>
        <taxon>Actinopterygii</taxon>
        <taxon>Neopterygii</taxon>
        <taxon>Teleostei</taxon>
        <taxon>Ostariophysi</taxon>
        <taxon>Gymnotiformes</taxon>
        <taxon>Gymnotoidei</taxon>
        <taxon>Gymnotidae</taxon>
        <taxon>Electrophorus</taxon>
    </lineage>
</organism>
<dbReference type="Proteomes" id="UP001239994">
    <property type="component" value="Unassembled WGS sequence"/>
</dbReference>
<evidence type="ECO:0000313" key="2">
    <source>
        <dbReference type="EMBL" id="KAK1795693.1"/>
    </source>
</evidence>
<comment type="caution">
    <text evidence="2">The sequence shown here is derived from an EMBL/GenBank/DDBJ whole genome shotgun (WGS) entry which is preliminary data.</text>
</comment>
<proteinExistence type="predicted"/>
<keyword evidence="1" id="KW-0812">Transmembrane</keyword>
<name>A0AAD9DWF2_9TELE</name>
<evidence type="ECO:0000256" key="1">
    <source>
        <dbReference type="SAM" id="Phobius"/>
    </source>
</evidence>
<protein>
    <submittedName>
        <fullName evidence="2">Uncharacterized protein</fullName>
    </submittedName>
</protein>
<keyword evidence="1" id="KW-0472">Membrane</keyword>
<feature type="transmembrane region" description="Helical" evidence="1">
    <location>
        <begin position="137"/>
        <end position="155"/>
    </location>
</feature>